<dbReference type="Pfam" id="PF19934">
    <property type="entry name" value="DUF6397"/>
    <property type="match status" value="1"/>
</dbReference>
<accession>A0A918EYC7</accession>
<dbReference type="RefSeq" id="WP_189558952.1">
    <property type="nucleotide sequence ID" value="NZ_BMTU01000006.1"/>
</dbReference>
<organism evidence="2 3">
    <name type="scientific">Streptomyces pilosus</name>
    <dbReference type="NCBI Taxonomy" id="28893"/>
    <lineage>
        <taxon>Bacteria</taxon>
        <taxon>Bacillati</taxon>
        <taxon>Actinomycetota</taxon>
        <taxon>Actinomycetes</taxon>
        <taxon>Kitasatosporales</taxon>
        <taxon>Streptomycetaceae</taxon>
        <taxon>Streptomyces</taxon>
    </lineage>
</organism>
<sequence>MPGQHTRTPEATGAEPDGAPADAGGGRHRTAPAPGAAEGAALMGVSKIRFTRLARLGLLVPVAFRSDRYRAVAWLYPARELTLFASDDGNAPLLTGRLPETLRGQLDTGLDLRPRNWRARHLGLLLRRADGPWARAGAVASLLPPAHVAQLVTDSRDRSRLTEHLVPPPSHGTPGSPASRIAENLMTARDPDEIARLRSELARLIHEAREAGPVGPRTPRPGPRLRGPGPDHRMAPGTAGPPRRPLRGGRPARRCRANR</sequence>
<proteinExistence type="predicted"/>
<keyword evidence="3" id="KW-1185">Reference proteome</keyword>
<gene>
    <name evidence="2" type="ORF">GCM10010280_36190</name>
</gene>
<feature type="compositionally biased region" description="Basic residues" evidence="1">
    <location>
        <begin position="244"/>
        <end position="259"/>
    </location>
</feature>
<dbReference type="Proteomes" id="UP000656732">
    <property type="component" value="Unassembled WGS sequence"/>
</dbReference>
<reference evidence="2" key="2">
    <citation type="submission" date="2020-09" db="EMBL/GenBank/DDBJ databases">
        <authorList>
            <person name="Sun Q."/>
            <person name="Ohkuma M."/>
        </authorList>
    </citation>
    <scope>NUCLEOTIDE SEQUENCE</scope>
    <source>
        <strain evidence="2">JCM 4403</strain>
    </source>
</reference>
<evidence type="ECO:0000256" key="1">
    <source>
        <dbReference type="SAM" id="MobiDB-lite"/>
    </source>
</evidence>
<reference evidence="2" key="1">
    <citation type="journal article" date="2014" name="Int. J. Syst. Evol. Microbiol.">
        <title>Complete genome sequence of Corynebacterium casei LMG S-19264T (=DSM 44701T), isolated from a smear-ripened cheese.</title>
        <authorList>
            <consortium name="US DOE Joint Genome Institute (JGI-PGF)"/>
            <person name="Walter F."/>
            <person name="Albersmeier A."/>
            <person name="Kalinowski J."/>
            <person name="Ruckert C."/>
        </authorList>
    </citation>
    <scope>NUCLEOTIDE SEQUENCE</scope>
    <source>
        <strain evidence="2">JCM 4403</strain>
    </source>
</reference>
<protein>
    <submittedName>
        <fullName evidence="2">Uncharacterized protein</fullName>
    </submittedName>
</protein>
<feature type="compositionally biased region" description="Low complexity" evidence="1">
    <location>
        <begin position="9"/>
        <end position="22"/>
    </location>
</feature>
<feature type="region of interest" description="Disordered" evidence="1">
    <location>
        <begin position="155"/>
        <end position="179"/>
    </location>
</feature>
<evidence type="ECO:0000313" key="2">
    <source>
        <dbReference type="EMBL" id="GGQ86045.1"/>
    </source>
</evidence>
<feature type="region of interest" description="Disordered" evidence="1">
    <location>
        <begin position="208"/>
        <end position="259"/>
    </location>
</feature>
<dbReference type="AlphaFoldDB" id="A0A918EYC7"/>
<dbReference type="EMBL" id="BMTU01000006">
    <property type="protein sequence ID" value="GGQ86045.1"/>
    <property type="molecule type" value="Genomic_DNA"/>
</dbReference>
<comment type="caution">
    <text evidence="2">The sequence shown here is derived from an EMBL/GenBank/DDBJ whole genome shotgun (WGS) entry which is preliminary data.</text>
</comment>
<feature type="region of interest" description="Disordered" evidence="1">
    <location>
        <begin position="1"/>
        <end position="34"/>
    </location>
</feature>
<name>A0A918EYC7_9ACTN</name>
<dbReference type="InterPro" id="IPR045652">
    <property type="entry name" value="DUF6397"/>
</dbReference>
<evidence type="ECO:0000313" key="3">
    <source>
        <dbReference type="Proteomes" id="UP000656732"/>
    </source>
</evidence>